<protein>
    <submittedName>
        <fullName evidence="3">Nucleotide-binding universal stress UspA family protein</fullName>
    </submittedName>
</protein>
<organism evidence="3 4">
    <name type="scientific">Dyella japonica</name>
    <dbReference type="NCBI Taxonomy" id="231455"/>
    <lineage>
        <taxon>Bacteria</taxon>
        <taxon>Pseudomonadati</taxon>
        <taxon>Pseudomonadota</taxon>
        <taxon>Gammaproteobacteria</taxon>
        <taxon>Lysobacterales</taxon>
        <taxon>Rhodanobacteraceae</taxon>
        <taxon>Dyella</taxon>
    </lineage>
</organism>
<dbReference type="PRINTS" id="PR01438">
    <property type="entry name" value="UNVRSLSTRESS"/>
</dbReference>
<proteinExistence type="inferred from homology"/>
<evidence type="ECO:0000313" key="4">
    <source>
        <dbReference type="Proteomes" id="UP001549184"/>
    </source>
</evidence>
<dbReference type="InterPro" id="IPR006016">
    <property type="entry name" value="UspA"/>
</dbReference>
<evidence type="ECO:0000256" key="1">
    <source>
        <dbReference type="ARBA" id="ARBA00008791"/>
    </source>
</evidence>
<name>A0ABV2JPT7_9GAMM</name>
<evidence type="ECO:0000313" key="3">
    <source>
        <dbReference type="EMBL" id="MET3650612.1"/>
    </source>
</evidence>
<dbReference type="EMBL" id="JBEPMU010000001">
    <property type="protein sequence ID" value="MET3650612.1"/>
    <property type="molecule type" value="Genomic_DNA"/>
</dbReference>
<gene>
    <name evidence="3" type="ORF">ABIC75_000314</name>
</gene>
<reference evidence="3 4" key="1">
    <citation type="submission" date="2024-06" db="EMBL/GenBank/DDBJ databases">
        <title>Sorghum-associated microbial communities from plants grown in Nebraska, USA.</title>
        <authorList>
            <person name="Schachtman D."/>
        </authorList>
    </citation>
    <scope>NUCLEOTIDE SEQUENCE [LARGE SCALE GENOMIC DNA]</scope>
    <source>
        <strain evidence="3 4">1073</strain>
    </source>
</reference>
<dbReference type="Pfam" id="PF00582">
    <property type="entry name" value="Usp"/>
    <property type="match status" value="1"/>
</dbReference>
<evidence type="ECO:0000259" key="2">
    <source>
        <dbReference type="Pfam" id="PF00582"/>
    </source>
</evidence>
<dbReference type="CDD" id="cd00293">
    <property type="entry name" value="USP-like"/>
    <property type="match status" value="1"/>
</dbReference>
<dbReference type="Proteomes" id="UP001549184">
    <property type="component" value="Unassembled WGS sequence"/>
</dbReference>
<comment type="similarity">
    <text evidence="1">Belongs to the universal stress protein A family.</text>
</comment>
<dbReference type="InterPro" id="IPR006015">
    <property type="entry name" value="Universal_stress_UspA"/>
</dbReference>
<dbReference type="RefSeq" id="WP_354012108.1">
    <property type="nucleotide sequence ID" value="NZ_JBEPMU010000001.1"/>
</dbReference>
<feature type="domain" description="UspA" evidence="2">
    <location>
        <begin position="241"/>
        <end position="290"/>
    </location>
</feature>
<sequence length="292" mass="31738">MKMPLSAPVDDETGPATGMRKGYSDILALVTSSGPWSPAAFAGVDIAALSNAHVTGCYIAPSLRSLRGVDGEPTVLALLLDQYRDERDDYDAFAAFAQSRGVRHVAWHSTKLAPAKTMRSLGAWHDLIVLERDMAEPSLLTDVLGEALLTCRTPCLLLPPHWDKPLSFRHMMIAWNGSIESIRATHAALPLARLAEEVVVMKDGALSLEAKDETPPFDPVIYLRSHNAKATEKPFYASPLNAGPALLAAARKHSVDCLIMGAYGHARVRERILGGATRHVLEHADMPVLMQH</sequence>
<dbReference type="SUPFAM" id="SSF52402">
    <property type="entry name" value="Adenine nucleotide alpha hydrolases-like"/>
    <property type="match status" value="2"/>
</dbReference>
<dbReference type="Gene3D" id="3.40.50.12370">
    <property type="match status" value="1"/>
</dbReference>
<comment type="caution">
    <text evidence="3">The sequence shown here is derived from an EMBL/GenBank/DDBJ whole genome shotgun (WGS) entry which is preliminary data.</text>
</comment>
<keyword evidence="4" id="KW-1185">Reference proteome</keyword>
<accession>A0ABV2JPT7</accession>